<dbReference type="GO" id="GO:0005524">
    <property type="term" value="F:ATP binding"/>
    <property type="evidence" value="ECO:0007669"/>
    <property type="project" value="InterPro"/>
</dbReference>
<dbReference type="PROSITE" id="PS00452">
    <property type="entry name" value="GUANYLATE_CYCLASE_1"/>
    <property type="match status" value="1"/>
</dbReference>
<dbReference type="InterPro" id="IPR001828">
    <property type="entry name" value="ANF_lig-bd_rcpt"/>
</dbReference>
<evidence type="ECO:0000256" key="12">
    <source>
        <dbReference type="ARBA" id="ARBA00023239"/>
    </source>
</evidence>
<evidence type="ECO:0000256" key="10">
    <source>
        <dbReference type="ARBA" id="ARBA00023170"/>
    </source>
</evidence>
<evidence type="ECO:0000256" key="6">
    <source>
        <dbReference type="ARBA" id="ARBA00022741"/>
    </source>
</evidence>
<keyword evidence="7 17" id="KW-1133">Transmembrane helix</keyword>
<dbReference type="SUPFAM" id="SSF53822">
    <property type="entry name" value="Periplasmic binding protein-like I"/>
    <property type="match status" value="1"/>
</dbReference>
<sequence>MSVSKLHGGSELGARDQRKNSNYSLSLTGQAFNCLLHSAHIRVGIAAAETTQTLSIGWSISGGAVPLAVQYLQSKGFLTNFDFEYFVEYTECDLAKTVQSGLHFMKELNVDVVIGPPCAQPLEMMGILSAIYQKPVLGWGFVSESELSDKSRFPYVTTVLPISQTLGLATSKILELYNWQRVAILYYSDDQNYCQSVMDDVETVLNEPNRFPVQIVVKESLVGLKPAATRDTLQYVKSRARIILFCGTTGGEKRDYLVRISEMNMTSDEYVHVLLTMRSIGYGVQTTLGKQTFSNGLTPIWESFTRAPDGLEPIVKNAATKMLVIDINGDVKDTEYLTYLTKNVFDAVRAPPMSCSTAACYNSSAFKLDLVYSDESNIWHFWGGVRPLDTPICGFSGKNCPLNFWDQYGVLVLVAAIVATCLLLTLLICFGCIVRNRRLEQERQNSEWQIPSLKLIIPEKVNKSSKRSLQSAAQSVRTGDSRITGESTFNESYAVMMYEKNVVVTTKHHTSYLTNDDRDRFVKLRKLEHDNLNKFIGLSVDGPRYVAVWKMCSRGSLQDIIARGNFSMDFFFMFCIIRDIAEGLNYIHKSFLRVHGNLRSANCLVNDSWQVKLADYGLDNLQEEETPMKKRLLWAAPEVLRGSMTVSQMEPSADVYSFAIIASEILTKREAWDLANRKEHVDEIVYMVKKGGSRSIRPDLVLDAEVNNGLLTLVKDCWTENPEERPRSEEICQALFEMIPKANTNLMDHVFNMLEEYTTTLEVDIEERTKELSLEKKKADILLSRMLPKQVAERLKAGQAVEPEGFDSVTVFFSDVVKFTILATKCSPFQVVNLLNDLYSNFDRIIEDHGVYKVESIGDGYLCVSGLPTRNGYAHIKQIVDMSLQFMEYCRKFKVPHLPREVVELRIGINSGPCVAGVVGLSMPRYCLFGDTVNTASRMESNGKPSLIHMTADAHSLLTTHFPLQYETNSRGEVIIKGKGVMETFWVLGKTSELDVTNTMSSRTTPPVTDENWPVKRVQTPLEDEESSKRAVTSGSAKSVRRRKDTLKVM</sequence>
<dbReference type="EC" id="4.6.1.2" evidence="3 15"/>
<dbReference type="Gene3D" id="3.40.50.2300">
    <property type="match status" value="2"/>
</dbReference>
<dbReference type="GO" id="GO:0005525">
    <property type="term" value="F:GTP binding"/>
    <property type="evidence" value="ECO:0007669"/>
    <property type="project" value="UniProtKB-KW"/>
</dbReference>
<dbReference type="Gene3D" id="3.30.70.1230">
    <property type="entry name" value="Nucleotide cyclase"/>
    <property type="match status" value="1"/>
</dbReference>
<dbReference type="Pfam" id="PF01094">
    <property type="entry name" value="ANF_receptor"/>
    <property type="match status" value="1"/>
</dbReference>
<dbReference type="InterPro" id="IPR050401">
    <property type="entry name" value="Cyclic_nucleotide_synthase"/>
</dbReference>
<dbReference type="Proteomes" id="UP000005237">
    <property type="component" value="Unassembled WGS sequence"/>
</dbReference>
<dbReference type="GO" id="GO:0007635">
    <property type="term" value="P:chemosensory behavior"/>
    <property type="evidence" value="ECO:0007669"/>
    <property type="project" value="UniProtKB-ARBA"/>
</dbReference>
<dbReference type="CDD" id="cd07302">
    <property type="entry name" value="CHD"/>
    <property type="match status" value="1"/>
</dbReference>
<dbReference type="GO" id="GO:0004016">
    <property type="term" value="F:adenylate cyclase activity"/>
    <property type="evidence" value="ECO:0007669"/>
    <property type="project" value="TreeGrafter"/>
</dbReference>
<dbReference type="GO" id="GO:0004672">
    <property type="term" value="F:protein kinase activity"/>
    <property type="evidence" value="ECO:0007669"/>
    <property type="project" value="InterPro"/>
</dbReference>
<dbReference type="InterPro" id="IPR000719">
    <property type="entry name" value="Prot_kinase_dom"/>
</dbReference>
<keyword evidence="10" id="KW-0675">Receptor</keyword>
<keyword evidence="21" id="KW-1185">Reference proteome</keyword>
<dbReference type="FunFam" id="1.10.510.10:FF:001114">
    <property type="entry name" value="Receptor-type guanylate cyclase gcy-4"/>
    <property type="match status" value="1"/>
</dbReference>
<dbReference type="SUPFAM" id="SSF56112">
    <property type="entry name" value="Protein kinase-like (PK-like)"/>
    <property type="match status" value="1"/>
</dbReference>
<evidence type="ECO:0000256" key="9">
    <source>
        <dbReference type="ARBA" id="ARBA00023136"/>
    </source>
</evidence>
<dbReference type="PROSITE" id="PS50125">
    <property type="entry name" value="GUANYLATE_CYCLASE_2"/>
    <property type="match status" value="1"/>
</dbReference>
<dbReference type="InterPro" id="IPR018297">
    <property type="entry name" value="A/G_cyclase_CS"/>
</dbReference>
<dbReference type="CDD" id="cd06352">
    <property type="entry name" value="PBP1_NPR_GC-like"/>
    <property type="match status" value="1"/>
</dbReference>
<keyword evidence="8" id="KW-0342">GTP-binding</keyword>
<keyword evidence="13 15" id="KW-0141">cGMP biosynthesis</keyword>
<evidence type="ECO:0000256" key="11">
    <source>
        <dbReference type="ARBA" id="ARBA00023180"/>
    </source>
</evidence>
<dbReference type="InterPro" id="IPR001054">
    <property type="entry name" value="A/G_cyclase"/>
</dbReference>
<accession>A0A8R1HT40</accession>
<evidence type="ECO:0000256" key="5">
    <source>
        <dbReference type="ARBA" id="ARBA00022729"/>
    </source>
</evidence>
<keyword evidence="4 17" id="KW-0812">Transmembrane</keyword>
<dbReference type="InterPro" id="IPR001245">
    <property type="entry name" value="Ser-Thr/Tyr_kinase_cat_dom"/>
</dbReference>
<comment type="subcellular location">
    <subcellularLocation>
        <location evidence="2">Membrane</location>
        <topology evidence="2">Single-pass type I membrane protein</topology>
    </subcellularLocation>
</comment>
<reference evidence="20" key="2">
    <citation type="submission" date="2022-06" db="UniProtKB">
        <authorList>
            <consortium name="EnsemblMetazoa"/>
        </authorList>
    </citation>
    <scope>IDENTIFICATION</scope>
    <source>
        <strain evidence="20">DF5081</strain>
    </source>
</reference>
<keyword evidence="5" id="KW-0732">Signal</keyword>
<evidence type="ECO:0000256" key="3">
    <source>
        <dbReference type="ARBA" id="ARBA00012202"/>
    </source>
</evidence>
<dbReference type="GO" id="GO:0035556">
    <property type="term" value="P:intracellular signal transduction"/>
    <property type="evidence" value="ECO:0007669"/>
    <property type="project" value="InterPro"/>
</dbReference>
<dbReference type="PANTHER" id="PTHR11920:SF381">
    <property type="entry name" value="RECEPTOR-TYPE GUANYLATE CYCLASE GCY-5"/>
    <property type="match status" value="1"/>
</dbReference>
<dbReference type="GO" id="GO:0005886">
    <property type="term" value="C:plasma membrane"/>
    <property type="evidence" value="ECO:0007669"/>
    <property type="project" value="TreeGrafter"/>
</dbReference>
<dbReference type="GO" id="GO:0004383">
    <property type="term" value="F:guanylate cyclase activity"/>
    <property type="evidence" value="ECO:0007669"/>
    <property type="project" value="UniProtKB-EC"/>
</dbReference>
<evidence type="ECO:0000256" key="15">
    <source>
        <dbReference type="RuleBase" id="RU003431"/>
    </source>
</evidence>
<dbReference type="InterPro" id="IPR011009">
    <property type="entry name" value="Kinase-like_dom_sf"/>
</dbReference>
<keyword evidence="9 17" id="KW-0472">Membrane</keyword>
<dbReference type="FunFam" id="3.30.70.1230:FF:000023">
    <property type="entry name" value="Guanylate cyclase"/>
    <property type="match status" value="1"/>
</dbReference>
<dbReference type="GO" id="GO:0007168">
    <property type="term" value="P:receptor guanylyl cyclase signaling pathway"/>
    <property type="evidence" value="ECO:0007669"/>
    <property type="project" value="TreeGrafter"/>
</dbReference>
<dbReference type="PROSITE" id="PS50011">
    <property type="entry name" value="PROTEIN_KINASE_DOM"/>
    <property type="match status" value="1"/>
</dbReference>
<evidence type="ECO:0000256" key="14">
    <source>
        <dbReference type="RuleBase" id="RU000405"/>
    </source>
</evidence>
<dbReference type="Pfam" id="PF00211">
    <property type="entry name" value="Guanylate_cyc"/>
    <property type="match status" value="1"/>
</dbReference>
<dbReference type="GO" id="GO:0001653">
    <property type="term" value="F:peptide receptor activity"/>
    <property type="evidence" value="ECO:0007669"/>
    <property type="project" value="TreeGrafter"/>
</dbReference>
<organism evidence="20 21">
    <name type="scientific">Caenorhabditis japonica</name>
    <dbReference type="NCBI Taxonomy" id="281687"/>
    <lineage>
        <taxon>Eukaryota</taxon>
        <taxon>Metazoa</taxon>
        <taxon>Ecdysozoa</taxon>
        <taxon>Nematoda</taxon>
        <taxon>Chromadorea</taxon>
        <taxon>Rhabditida</taxon>
        <taxon>Rhabditina</taxon>
        <taxon>Rhabditomorpha</taxon>
        <taxon>Rhabditoidea</taxon>
        <taxon>Rhabditidae</taxon>
        <taxon>Peloderinae</taxon>
        <taxon>Caenorhabditis</taxon>
    </lineage>
</organism>
<dbReference type="Gene3D" id="1.10.510.10">
    <property type="entry name" value="Transferase(Phosphotransferase) domain 1"/>
    <property type="match status" value="1"/>
</dbReference>
<evidence type="ECO:0000256" key="4">
    <source>
        <dbReference type="ARBA" id="ARBA00022692"/>
    </source>
</evidence>
<feature type="region of interest" description="Disordered" evidence="16">
    <location>
        <begin position="1018"/>
        <end position="1050"/>
    </location>
</feature>
<name>A0A8R1HT40_CAEJA</name>
<evidence type="ECO:0000256" key="1">
    <source>
        <dbReference type="ARBA" id="ARBA00001436"/>
    </source>
</evidence>
<evidence type="ECO:0000256" key="17">
    <source>
        <dbReference type="SAM" id="Phobius"/>
    </source>
</evidence>
<proteinExistence type="inferred from homology"/>
<protein>
    <recommendedName>
        <fullName evidence="3 15">Guanylate cyclase</fullName>
        <ecNumber evidence="3 15">4.6.1.2</ecNumber>
    </recommendedName>
</protein>
<keyword evidence="6" id="KW-0547">Nucleotide-binding</keyword>
<dbReference type="EnsemblMetazoa" id="CJA08102a.1">
    <property type="protein sequence ID" value="CJA08102a.1"/>
    <property type="gene ID" value="WBGene00127306"/>
</dbReference>
<evidence type="ECO:0000256" key="16">
    <source>
        <dbReference type="SAM" id="MobiDB-lite"/>
    </source>
</evidence>
<evidence type="ECO:0000259" key="18">
    <source>
        <dbReference type="PROSITE" id="PS50011"/>
    </source>
</evidence>
<dbReference type="SMART" id="SM00044">
    <property type="entry name" value="CYCc"/>
    <property type="match status" value="1"/>
</dbReference>
<dbReference type="GO" id="GO:0006935">
    <property type="term" value="P:chemotaxis"/>
    <property type="evidence" value="ECO:0007669"/>
    <property type="project" value="UniProtKB-ARBA"/>
</dbReference>
<dbReference type="InterPro" id="IPR028082">
    <property type="entry name" value="Peripla_BP_I"/>
</dbReference>
<keyword evidence="11" id="KW-0325">Glycoprotein</keyword>
<evidence type="ECO:0000259" key="19">
    <source>
        <dbReference type="PROSITE" id="PS50125"/>
    </source>
</evidence>
<dbReference type="GO" id="GO:1902074">
    <property type="term" value="P:response to salt"/>
    <property type="evidence" value="ECO:0007669"/>
    <property type="project" value="UniProtKB-ARBA"/>
</dbReference>
<dbReference type="InterPro" id="IPR029787">
    <property type="entry name" value="Nucleotide_cyclase"/>
</dbReference>
<comment type="catalytic activity">
    <reaction evidence="1 15">
        <text>GTP = 3',5'-cyclic GMP + diphosphate</text>
        <dbReference type="Rhea" id="RHEA:13665"/>
        <dbReference type="ChEBI" id="CHEBI:33019"/>
        <dbReference type="ChEBI" id="CHEBI:37565"/>
        <dbReference type="ChEBI" id="CHEBI:57746"/>
        <dbReference type="EC" id="4.6.1.2"/>
    </reaction>
</comment>
<dbReference type="SUPFAM" id="SSF55073">
    <property type="entry name" value="Nucleotide cyclase"/>
    <property type="match status" value="1"/>
</dbReference>
<dbReference type="AlphaFoldDB" id="A0A8R1HT40"/>
<reference evidence="21" key="1">
    <citation type="submission" date="2010-08" db="EMBL/GenBank/DDBJ databases">
        <authorList>
            <consortium name="Caenorhabditis japonica Sequencing Consortium"/>
            <person name="Wilson R.K."/>
        </authorList>
    </citation>
    <scope>NUCLEOTIDE SEQUENCE [LARGE SCALE GENOMIC DNA]</scope>
    <source>
        <strain evidence="21">DF5081</strain>
    </source>
</reference>
<dbReference type="FunFam" id="3.40.50.2300:FF:000447">
    <property type="entry name" value="Receptor-type guanylate cyclase gcy-19"/>
    <property type="match status" value="1"/>
</dbReference>
<comment type="similarity">
    <text evidence="14">Belongs to the adenylyl cyclase class-4/guanylyl cyclase family.</text>
</comment>
<dbReference type="Pfam" id="PF07714">
    <property type="entry name" value="PK_Tyr_Ser-Thr"/>
    <property type="match status" value="1"/>
</dbReference>
<feature type="domain" description="Guanylate cyclase" evidence="19">
    <location>
        <begin position="810"/>
        <end position="940"/>
    </location>
</feature>
<feature type="compositionally biased region" description="Basic residues" evidence="16">
    <location>
        <begin position="1039"/>
        <end position="1050"/>
    </location>
</feature>
<evidence type="ECO:0000256" key="13">
    <source>
        <dbReference type="ARBA" id="ARBA00023293"/>
    </source>
</evidence>
<evidence type="ECO:0000256" key="7">
    <source>
        <dbReference type="ARBA" id="ARBA00022989"/>
    </source>
</evidence>
<feature type="domain" description="Protein kinase" evidence="18">
    <location>
        <begin position="478"/>
        <end position="739"/>
    </location>
</feature>
<evidence type="ECO:0000256" key="8">
    <source>
        <dbReference type="ARBA" id="ARBA00023134"/>
    </source>
</evidence>
<evidence type="ECO:0000256" key="2">
    <source>
        <dbReference type="ARBA" id="ARBA00004479"/>
    </source>
</evidence>
<keyword evidence="12 14" id="KW-0456">Lyase</keyword>
<evidence type="ECO:0000313" key="21">
    <source>
        <dbReference type="Proteomes" id="UP000005237"/>
    </source>
</evidence>
<feature type="transmembrane region" description="Helical" evidence="17">
    <location>
        <begin position="408"/>
        <end position="434"/>
    </location>
</feature>
<evidence type="ECO:0000313" key="20">
    <source>
        <dbReference type="EnsemblMetazoa" id="CJA08102a.1"/>
    </source>
</evidence>
<dbReference type="PANTHER" id="PTHR11920">
    <property type="entry name" value="GUANYLYL CYCLASE"/>
    <property type="match status" value="1"/>
</dbReference>